<evidence type="ECO:0000313" key="4">
    <source>
        <dbReference type="Proteomes" id="UP000799771"/>
    </source>
</evidence>
<dbReference type="RefSeq" id="XP_033522870.1">
    <property type="nucleotide sequence ID" value="XM_033670631.1"/>
</dbReference>
<organism evidence="3 4">
    <name type="scientific">Dothidotthia symphoricarpi CBS 119687</name>
    <dbReference type="NCBI Taxonomy" id="1392245"/>
    <lineage>
        <taxon>Eukaryota</taxon>
        <taxon>Fungi</taxon>
        <taxon>Dikarya</taxon>
        <taxon>Ascomycota</taxon>
        <taxon>Pezizomycotina</taxon>
        <taxon>Dothideomycetes</taxon>
        <taxon>Pleosporomycetidae</taxon>
        <taxon>Pleosporales</taxon>
        <taxon>Dothidotthiaceae</taxon>
        <taxon>Dothidotthia</taxon>
    </lineage>
</organism>
<feature type="signal peptide" evidence="2">
    <location>
        <begin position="1"/>
        <end position="32"/>
    </location>
</feature>
<protein>
    <submittedName>
        <fullName evidence="3">Uncharacterized protein</fullName>
    </submittedName>
</protein>
<dbReference type="GeneID" id="54411063"/>
<feature type="region of interest" description="Disordered" evidence="1">
    <location>
        <begin position="82"/>
        <end position="121"/>
    </location>
</feature>
<sequence>MHITQVVQATLSPHLLLPASCVLSLLVTEADCLDMAGALLISRSCAFPLSSPGSPTWETSVNLTVGRRGCSTVQHRRCPKHDMHIYPSLPVPSSSSPPHATRNEPPEQEPACHEERWSSDK</sequence>
<gene>
    <name evidence="3" type="ORF">P153DRAFT_38731</name>
</gene>
<evidence type="ECO:0000313" key="3">
    <source>
        <dbReference type="EMBL" id="KAF2128481.1"/>
    </source>
</evidence>
<keyword evidence="4" id="KW-1185">Reference proteome</keyword>
<feature type="chain" id="PRO_5025504666" evidence="2">
    <location>
        <begin position="33"/>
        <end position="121"/>
    </location>
</feature>
<accession>A0A6A6ACM3</accession>
<reference evidence="3" key="1">
    <citation type="journal article" date="2020" name="Stud. Mycol.">
        <title>101 Dothideomycetes genomes: a test case for predicting lifestyles and emergence of pathogens.</title>
        <authorList>
            <person name="Haridas S."/>
            <person name="Albert R."/>
            <person name="Binder M."/>
            <person name="Bloem J."/>
            <person name="Labutti K."/>
            <person name="Salamov A."/>
            <person name="Andreopoulos B."/>
            <person name="Baker S."/>
            <person name="Barry K."/>
            <person name="Bills G."/>
            <person name="Bluhm B."/>
            <person name="Cannon C."/>
            <person name="Castanera R."/>
            <person name="Culley D."/>
            <person name="Daum C."/>
            <person name="Ezra D."/>
            <person name="Gonzalez J."/>
            <person name="Henrissat B."/>
            <person name="Kuo A."/>
            <person name="Liang C."/>
            <person name="Lipzen A."/>
            <person name="Lutzoni F."/>
            <person name="Magnuson J."/>
            <person name="Mondo S."/>
            <person name="Nolan M."/>
            <person name="Ohm R."/>
            <person name="Pangilinan J."/>
            <person name="Park H.-J."/>
            <person name="Ramirez L."/>
            <person name="Alfaro M."/>
            <person name="Sun H."/>
            <person name="Tritt A."/>
            <person name="Yoshinaga Y."/>
            <person name="Zwiers L.-H."/>
            <person name="Turgeon B."/>
            <person name="Goodwin S."/>
            <person name="Spatafora J."/>
            <person name="Crous P."/>
            <person name="Grigoriev I."/>
        </authorList>
    </citation>
    <scope>NUCLEOTIDE SEQUENCE</scope>
    <source>
        <strain evidence="3">CBS 119687</strain>
    </source>
</reference>
<keyword evidence="2" id="KW-0732">Signal</keyword>
<feature type="compositionally biased region" description="Basic and acidic residues" evidence="1">
    <location>
        <begin position="101"/>
        <end position="121"/>
    </location>
</feature>
<dbReference type="Proteomes" id="UP000799771">
    <property type="component" value="Unassembled WGS sequence"/>
</dbReference>
<feature type="compositionally biased region" description="Low complexity" evidence="1">
    <location>
        <begin position="87"/>
        <end position="98"/>
    </location>
</feature>
<evidence type="ECO:0000256" key="2">
    <source>
        <dbReference type="SAM" id="SignalP"/>
    </source>
</evidence>
<dbReference type="EMBL" id="ML977508">
    <property type="protein sequence ID" value="KAF2128481.1"/>
    <property type="molecule type" value="Genomic_DNA"/>
</dbReference>
<dbReference type="AlphaFoldDB" id="A0A6A6ACM3"/>
<proteinExistence type="predicted"/>
<evidence type="ECO:0000256" key="1">
    <source>
        <dbReference type="SAM" id="MobiDB-lite"/>
    </source>
</evidence>
<name>A0A6A6ACM3_9PLEO</name>